<dbReference type="Proteomes" id="UP000298663">
    <property type="component" value="Unassembled WGS sequence"/>
</dbReference>
<comment type="caution">
    <text evidence="3">The sequence shown here is derived from an EMBL/GenBank/DDBJ whole genome shotgun (WGS) entry which is preliminary data.</text>
</comment>
<reference evidence="3 4" key="2">
    <citation type="journal article" date="2019" name="G3 (Bethesda)">
        <title>Hybrid Assembly of the Genome of the Entomopathogenic Nematode Steinernema carpocapsae Identifies the X-Chromosome.</title>
        <authorList>
            <person name="Serra L."/>
            <person name="Macchietto M."/>
            <person name="Macias-Munoz A."/>
            <person name="McGill C.J."/>
            <person name="Rodriguez I.M."/>
            <person name="Rodriguez B."/>
            <person name="Murad R."/>
            <person name="Mortazavi A."/>
        </authorList>
    </citation>
    <scope>NUCLEOTIDE SEQUENCE [LARGE SCALE GENOMIC DNA]</scope>
    <source>
        <strain evidence="3 4">ALL</strain>
    </source>
</reference>
<dbReference type="SMART" id="SM00165">
    <property type="entry name" value="UBA"/>
    <property type="match status" value="1"/>
</dbReference>
<feature type="compositionally biased region" description="Low complexity" evidence="1">
    <location>
        <begin position="252"/>
        <end position="270"/>
    </location>
</feature>
<evidence type="ECO:0000259" key="2">
    <source>
        <dbReference type="PROSITE" id="PS50030"/>
    </source>
</evidence>
<dbReference type="AlphaFoldDB" id="A0A4U5PBK0"/>
<evidence type="ECO:0000313" key="4">
    <source>
        <dbReference type="Proteomes" id="UP000298663"/>
    </source>
</evidence>
<sequence>MVLVHLSGRLLRTDLKRERDFPIETPIANVIADFIQPEADRENFRVVYREKYYDSEGTLAEIPNLKPHHSVKVIRKRRALQAEKLHPALNVKCEKLRWCQKILKKMEHYLVSVTSDKNYIPNLLKEYPVLKNEPYTLSVLCDRQLILSTFANETTLREVHPVIVDIIHEHGMKYAHHRDQNPALIRDSGHDDYQDYQNMQPMRPVQPPFDPSMLVHPNQRQGQNQQGGAGGITMEMLQSAIFQSLRPGGEGSSSEASASISAPAPQQAPAPDFSVQLAQMRDFGFTDEQENIEALIVTEGNVEMALEMVISNREMA</sequence>
<dbReference type="SUPFAM" id="SSF46934">
    <property type="entry name" value="UBA-like"/>
    <property type="match status" value="1"/>
</dbReference>
<dbReference type="STRING" id="34508.A0A4U5PBK0"/>
<reference evidence="3 4" key="1">
    <citation type="journal article" date="2015" name="Genome Biol.">
        <title>Comparative genomics of Steinernema reveals deeply conserved gene regulatory networks.</title>
        <authorList>
            <person name="Dillman A.R."/>
            <person name="Macchietto M."/>
            <person name="Porter C.F."/>
            <person name="Rogers A."/>
            <person name="Williams B."/>
            <person name="Antoshechkin I."/>
            <person name="Lee M.M."/>
            <person name="Goodwin Z."/>
            <person name="Lu X."/>
            <person name="Lewis E.E."/>
            <person name="Goodrich-Blair H."/>
            <person name="Stock S.P."/>
            <person name="Adams B.J."/>
            <person name="Sternberg P.W."/>
            <person name="Mortazavi A."/>
        </authorList>
    </citation>
    <scope>NUCLEOTIDE SEQUENCE [LARGE SCALE GENOMIC DNA]</scope>
    <source>
        <strain evidence="3 4">ALL</strain>
    </source>
</reference>
<dbReference type="Gene3D" id="1.10.8.10">
    <property type="entry name" value="DNA helicase RuvA subunit, C-terminal domain"/>
    <property type="match status" value="1"/>
</dbReference>
<gene>
    <name evidence="3" type="ORF">L596_008046</name>
</gene>
<keyword evidence="4" id="KW-1185">Reference proteome</keyword>
<accession>A0A4U5PBK0</accession>
<dbReference type="Pfam" id="PF00627">
    <property type="entry name" value="UBA"/>
    <property type="match status" value="1"/>
</dbReference>
<proteinExistence type="predicted"/>
<evidence type="ECO:0000256" key="1">
    <source>
        <dbReference type="SAM" id="MobiDB-lite"/>
    </source>
</evidence>
<organism evidence="3 4">
    <name type="scientific">Steinernema carpocapsae</name>
    <name type="common">Entomopathogenic nematode</name>
    <dbReference type="NCBI Taxonomy" id="34508"/>
    <lineage>
        <taxon>Eukaryota</taxon>
        <taxon>Metazoa</taxon>
        <taxon>Ecdysozoa</taxon>
        <taxon>Nematoda</taxon>
        <taxon>Chromadorea</taxon>
        <taxon>Rhabditida</taxon>
        <taxon>Tylenchina</taxon>
        <taxon>Panagrolaimomorpha</taxon>
        <taxon>Strongyloidoidea</taxon>
        <taxon>Steinernematidae</taxon>
        <taxon>Steinernema</taxon>
    </lineage>
</organism>
<dbReference type="InterPro" id="IPR015940">
    <property type="entry name" value="UBA"/>
</dbReference>
<feature type="region of interest" description="Disordered" evidence="1">
    <location>
        <begin position="245"/>
        <end position="270"/>
    </location>
</feature>
<dbReference type="OrthoDB" id="263283at2759"/>
<dbReference type="PROSITE" id="PS50030">
    <property type="entry name" value="UBA"/>
    <property type="match status" value="1"/>
</dbReference>
<protein>
    <recommendedName>
        <fullName evidence="2">UBA domain-containing protein</fullName>
    </recommendedName>
</protein>
<dbReference type="EMBL" id="AZBU02000002">
    <property type="protein sequence ID" value="TKR93630.1"/>
    <property type="molecule type" value="Genomic_DNA"/>
</dbReference>
<evidence type="ECO:0000313" key="3">
    <source>
        <dbReference type="EMBL" id="TKR93630.1"/>
    </source>
</evidence>
<dbReference type="InterPro" id="IPR009060">
    <property type="entry name" value="UBA-like_sf"/>
</dbReference>
<feature type="domain" description="UBA" evidence="2">
    <location>
        <begin position="270"/>
        <end position="312"/>
    </location>
</feature>
<name>A0A4U5PBK0_STECR</name>